<reference evidence="1 2" key="1">
    <citation type="journal article" date="2017" name="Front. Genet.">
        <title>Draft sequencing of the heterozygous diploid genome of Satsuma (Citrus unshiu Marc.) using a hybrid assembly approach.</title>
        <authorList>
            <person name="Shimizu T."/>
            <person name="Tanizawa Y."/>
            <person name="Mochizuki T."/>
            <person name="Nagasaki H."/>
            <person name="Yoshioka T."/>
            <person name="Toyoda A."/>
            <person name="Fujiyama A."/>
            <person name="Kaminuma E."/>
            <person name="Nakamura Y."/>
        </authorList>
    </citation>
    <scope>NUCLEOTIDE SEQUENCE [LARGE SCALE GENOMIC DNA]</scope>
    <source>
        <strain evidence="2">cv. Miyagawa wase</strain>
    </source>
</reference>
<comment type="caution">
    <text evidence="1">The sequence shown here is derived from an EMBL/GenBank/DDBJ whole genome shotgun (WGS) entry which is preliminary data.</text>
</comment>
<dbReference type="EMBL" id="BDQV01000240">
    <property type="protein sequence ID" value="GAY60635.1"/>
    <property type="molecule type" value="Genomic_DNA"/>
</dbReference>
<evidence type="ECO:0000313" key="1">
    <source>
        <dbReference type="EMBL" id="GAY60635.1"/>
    </source>
</evidence>
<keyword evidence="2" id="KW-1185">Reference proteome</keyword>
<protein>
    <submittedName>
        <fullName evidence="1">Uncharacterized protein</fullName>
    </submittedName>
</protein>
<evidence type="ECO:0000313" key="2">
    <source>
        <dbReference type="Proteomes" id="UP000236630"/>
    </source>
</evidence>
<accession>A0A2H5Q8P9</accession>
<dbReference type="Proteomes" id="UP000236630">
    <property type="component" value="Unassembled WGS sequence"/>
</dbReference>
<gene>
    <name evidence="1" type="ORF">CUMW_203580</name>
</gene>
<sequence>MNEKARVSFSSLRFVFLLYMSPFKGSRSEALRKLLLLGHFLSLSTSSPFIRDLRVLWTFEFKRGKLSLAVFCDAFKCSVSA</sequence>
<name>A0A2H5Q8P9_CITUN</name>
<dbReference type="AlphaFoldDB" id="A0A2H5Q8P9"/>
<organism evidence="1 2">
    <name type="scientific">Citrus unshiu</name>
    <name type="common">Satsuma mandarin</name>
    <name type="synonym">Citrus nobilis var. unshiu</name>
    <dbReference type="NCBI Taxonomy" id="55188"/>
    <lineage>
        <taxon>Eukaryota</taxon>
        <taxon>Viridiplantae</taxon>
        <taxon>Streptophyta</taxon>
        <taxon>Embryophyta</taxon>
        <taxon>Tracheophyta</taxon>
        <taxon>Spermatophyta</taxon>
        <taxon>Magnoliopsida</taxon>
        <taxon>eudicotyledons</taxon>
        <taxon>Gunneridae</taxon>
        <taxon>Pentapetalae</taxon>
        <taxon>rosids</taxon>
        <taxon>malvids</taxon>
        <taxon>Sapindales</taxon>
        <taxon>Rutaceae</taxon>
        <taxon>Aurantioideae</taxon>
        <taxon>Citrus</taxon>
    </lineage>
</organism>
<proteinExistence type="predicted"/>